<evidence type="ECO:0000256" key="6">
    <source>
        <dbReference type="ARBA" id="ARBA00022837"/>
    </source>
</evidence>
<dbReference type="InterPro" id="IPR027359">
    <property type="entry name" value="Volt_channel_dom_sf"/>
</dbReference>
<feature type="compositionally biased region" description="Low complexity" evidence="12">
    <location>
        <begin position="69"/>
        <end position="80"/>
    </location>
</feature>
<reference evidence="15 17" key="2">
    <citation type="journal article" date="2013" name="Nature">
        <title>Insights into bilaterian evolution from three spiralian genomes.</title>
        <authorList>
            <person name="Simakov O."/>
            <person name="Marletaz F."/>
            <person name="Cho S.J."/>
            <person name="Edsinger-Gonzales E."/>
            <person name="Havlak P."/>
            <person name="Hellsten U."/>
            <person name="Kuo D.H."/>
            <person name="Larsson T."/>
            <person name="Lv J."/>
            <person name="Arendt D."/>
            <person name="Savage R."/>
            <person name="Osoegawa K."/>
            <person name="de Jong P."/>
            <person name="Grimwood J."/>
            <person name="Chapman J.A."/>
            <person name="Shapiro H."/>
            <person name="Aerts A."/>
            <person name="Otillar R.P."/>
            <person name="Terry A.Y."/>
            <person name="Boore J.L."/>
            <person name="Grigoriev I.V."/>
            <person name="Lindberg D.R."/>
            <person name="Seaver E.C."/>
            <person name="Weisblat D.A."/>
            <person name="Putnam N.H."/>
            <person name="Rokhsar D.S."/>
        </authorList>
    </citation>
    <scope>NUCLEOTIDE SEQUENCE</scope>
</reference>
<organism evidence="16 17">
    <name type="scientific">Helobdella robusta</name>
    <name type="common">Californian leech</name>
    <dbReference type="NCBI Taxonomy" id="6412"/>
    <lineage>
        <taxon>Eukaryota</taxon>
        <taxon>Metazoa</taxon>
        <taxon>Spiralia</taxon>
        <taxon>Lophotrochozoa</taxon>
        <taxon>Annelida</taxon>
        <taxon>Clitellata</taxon>
        <taxon>Hirudinea</taxon>
        <taxon>Rhynchobdellida</taxon>
        <taxon>Glossiphoniidae</taxon>
        <taxon>Helobdella</taxon>
    </lineage>
</organism>
<keyword evidence="10 13" id="KW-0472">Membrane</keyword>
<dbReference type="FunFam" id="1.20.120.350:FF:000010">
    <property type="entry name" value="Voltage-dependent L-type calcium channel subunit alpha"/>
    <property type="match status" value="1"/>
</dbReference>
<feature type="compositionally biased region" description="Low complexity" evidence="12">
    <location>
        <begin position="200"/>
        <end position="215"/>
    </location>
</feature>
<evidence type="ECO:0000256" key="3">
    <source>
        <dbReference type="ARBA" id="ARBA00022568"/>
    </source>
</evidence>
<dbReference type="InterPro" id="IPR005446">
    <property type="entry name" value="VDCC_L_a1su"/>
</dbReference>
<dbReference type="GO" id="GO:0005891">
    <property type="term" value="C:voltage-gated calcium channel complex"/>
    <property type="evidence" value="ECO:0007669"/>
    <property type="project" value="InterPro"/>
</dbReference>
<evidence type="ECO:0000256" key="5">
    <source>
        <dbReference type="ARBA" id="ARBA00022692"/>
    </source>
</evidence>
<feature type="region of interest" description="Disordered" evidence="12">
    <location>
        <begin position="200"/>
        <end position="231"/>
    </location>
</feature>
<feature type="transmembrane region" description="Helical" evidence="13">
    <location>
        <begin position="391"/>
        <end position="413"/>
    </location>
</feature>
<evidence type="ECO:0000256" key="10">
    <source>
        <dbReference type="ARBA" id="ARBA00023136"/>
    </source>
</evidence>
<dbReference type="InterPro" id="IPR050599">
    <property type="entry name" value="VDCC_alpha-1_subunit"/>
</dbReference>
<evidence type="ECO:0000313" key="15">
    <source>
        <dbReference type="EMBL" id="ESO06432.1"/>
    </source>
</evidence>
<reference evidence="16" key="3">
    <citation type="submission" date="2015-06" db="UniProtKB">
        <authorList>
            <consortium name="EnsemblMetazoa"/>
        </authorList>
    </citation>
    <scope>IDENTIFICATION</scope>
</reference>
<dbReference type="Proteomes" id="UP000015101">
    <property type="component" value="Unassembled WGS sequence"/>
</dbReference>
<evidence type="ECO:0000256" key="8">
    <source>
        <dbReference type="ARBA" id="ARBA00022989"/>
    </source>
</evidence>
<evidence type="ECO:0000313" key="17">
    <source>
        <dbReference type="Proteomes" id="UP000015101"/>
    </source>
</evidence>
<evidence type="ECO:0000313" key="16">
    <source>
        <dbReference type="EnsemblMetazoa" id="HelroP160602"/>
    </source>
</evidence>
<accession>T1EQH1</accession>
<sequence length="517" mass="57921">MFEMKESNAQQSNQSKAPSGHQIYKGTPYLSAVDVTDRRSVKSFHSSASSNYCSDDVDSARNSRNSNYQLSVPQPPSSQQRVRRLSFADCVELKQIASSSYNDLQKFKQINTSCQQLANNEGAKPALPLLTVRSSSNRTLNSEQPESQPLLNNDNNNLLSVAPNGVTLRRPSNISRCTSINRPPDWLTDDNMLNAIEQQQRLQQAGGAAAGHTTTPRPPRPPPRKPNLNANIKPPRALFCLTLTNPVRKLCIRICDYKLFEYFILLTIFANCVALAIYTPFSGSDSNSINDFLETFEYVFLVVFTGEAILKIIAFGFLLHPGAYLRSGWNFLDFVIVVIGAMSVILNNYAHGGFDVKALRAFRVLRPLKLVSGVPSLQVVLNSILKAMVPLFHIALLVLFVIIVYAIVGLELFCGELNKTCYSIEDDSELFDDDEMHPCGRGFECPEGYTCEKRLESWKGLNDGITNFNNFGLSMLTVFQCITMEGWTTVMYHRKDDSPSPTQLVIRFVSDYFKKRE</sequence>
<dbReference type="Gene3D" id="1.10.287.70">
    <property type="match status" value="1"/>
</dbReference>
<dbReference type="CTD" id="20198821"/>
<feature type="compositionally biased region" description="Polar residues" evidence="12">
    <location>
        <begin position="137"/>
        <end position="149"/>
    </location>
</feature>
<evidence type="ECO:0000259" key="14">
    <source>
        <dbReference type="Pfam" id="PF00520"/>
    </source>
</evidence>
<feature type="compositionally biased region" description="Polar residues" evidence="12">
    <location>
        <begin position="44"/>
        <end position="53"/>
    </location>
</feature>
<keyword evidence="6" id="KW-0106">Calcium</keyword>
<feature type="domain" description="Ion transport" evidence="14">
    <location>
        <begin position="257"/>
        <end position="498"/>
    </location>
</feature>
<evidence type="ECO:0000256" key="4">
    <source>
        <dbReference type="ARBA" id="ARBA00022673"/>
    </source>
</evidence>
<comment type="subcellular location">
    <subcellularLocation>
        <location evidence="1">Membrane</location>
        <topology evidence="1">Multi-pass membrane protein</topology>
    </subcellularLocation>
</comment>
<evidence type="ECO:0000256" key="2">
    <source>
        <dbReference type="ARBA" id="ARBA00022448"/>
    </source>
</evidence>
<keyword evidence="3" id="KW-0109">Calcium transport</keyword>
<evidence type="ECO:0000256" key="13">
    <source>
        <dbReference type="SAM" id="Phobius"/>
    </source>
</evidence>
<proteinExistence type="predicted"/>
<dbReference type="GO" id="GO:0005245">
    <property type="term" value="F:voltage-gated calcium channel activity"/>
    <property type="evidence" value="ECO:0007669"/>
    <property type="project" value="InterPro"/>
</dbReference>
<dbReference type="GeneID" id="20198821"/>
<evidence type="ECO:0000256" key="11">
    <source>
        <dbReference type="ARBA" id="ARBA00023303"/>
    </source>
</evidence>
<keyword evidence="2" id="KW-0813">Transport</keyword>
<keyword evidence="11" id="KW-0407">Ion channel</keyword>
<keyword evidence="9" id="KW-0406">Ion transport</keyword>
<feature type="compositionally biased region" description="Polar residues" evidence="12">
    <location>
        <begin position="7"/>
        <end position="17"/>
    </location>
</feature>
<evidence type="ECO:0000256" key="9">
    <source>
        <dbReference type="ARBA" id="ARBA00023065"/>
    </source>
</evidence>
<protein>
    <recommendedName>
        <fullName evidence="14">Ion transport domain-containing protein</fullName>
    </recommendedName>
</protein>
<gene>
    <name evidence="16" type="primary">20198821</name>
    <name evidence="15" type="ORF">HELRODRAFT_160602</name>
</gene>
<dbReference type="PANTHER" id="PTHR45628">
    <property type="entry name" value="VOLTAGE-DEPENDENT CALCIUM CHANNEL TYPE A SUBUNIT ALPHA-1"/>
    <property type="match status" value="1"/>
</dbReference>
<dbReference type="STRING" id="6412.T1EQH1"/>
<evidence type="ECO:0000256" key="1">
    <source>
        <dbReference type="ARBA" id="ARBA00004141"/>
    </source>
</evidence>
<keyword evidence="7" id="KW-0851">Voltage-gated channel</keyword>
<reference evidence="17" key="1">
    <citation type="submission" date="2012-12" db="EMBL/GenBank/DDBJ databases">
        <authorList>
            <person name="Hellsten U."/>
            <person name="Grimwood J."/>
            <person name="Chapman J.A."/>
            <person name="Shapiro H."/>
            <person name="Aerts A."/>
            <person name="Otillar R.P."/>
            <person name="Terry A.Y."/>
            <person name="Boore J.L."/>
            <person name="Simakov O."/>
            <person name="Marletaz F."/>
            <person name="Cho S.-J."/>
            <person name="Edsinger-Gonzales E."/>
            <person name="Havlak P."/>
            <person name="Kuo D.-H."/>
            <person name="Larsson T."/>
            <person name="Lv J."/>
            <person name="Arendt D."/>
            <person name="Savage R."/>
            <person name="Osoegawa K."/>
            <person name="de Jong P."/>
            <person name="Lindberg D.R."/>
            <person name="Seaver E.C."/>
            <person name="Weisblat D.A."/>
            <person name="Putnam N.H."/>
            <person name="Grigoriev I.V."/>
            <person name="Rokhsar D.S."/>
        </authorList>
    </citation>
    <scope>NUCLEOTIDE SEQUENCE</scope>
</reference>
<evidence type="ECO:0000256" key="7">
    <source>
        <dbReference type="ARBA" id="ARBA00022882"/>
    </source>
</evidence>
<dbReference type="PANTHER" id="PTHR45628:SF1">
    <property type="entry name" value="VOLTAGE-DEPENDENT CALCIUM CHANNEL TYPE D SUBUNIT ALPHA-1"/>
    <property type="match status" value="1"/>
</dbReference>
<feature type="compositionally biased region" description="Pro residues" evidence="12">
    <location>
        <begin position="216"/>
        <end position="225"/>
    </location>
</feature>
<dbReference type="KEGG" id="hro:HELRODRAFT_160602"/>
<dbReference type="RefSeq" id="XP_009015800.1">
    <property type="nucleotide sequence ID" value="XM_009017552.1"/>
</dbReference>
<feature type="region of interest" description="Disordered" evidence="12">
    <location>
        <begin position="137"/>
        <end position="156"/>
    </location>
</feature>
<feature type="region of interest" description="Disordered" evidence="12">
    <location>
        <begin position="1"/>
        <end position="24"/>
    </location>
</feature>
<feature type="transmembrane region" description="Helical" evidence="13">
    <location>
        <begin position="298"/>
        <end position="319"/>
    </location>
</feature>
<dbReference type="Pfam" id="PF00520">
    <property type="entry name" value="Ion_trans"/>
    <property type="match status" value="1"/>
</dbReference>
<dbReference type="OrthoDB" id="431720at2759"/>
<dbReference type="PRINTS" id="PR01630">
    <property type="entry name" value="LVDCCALPHA1"/>
</dbReference>
<feature type="transmembrane region" description="Helical" evidence="13">
    <location>
        <begin position="331"/>
        <end position="350"/>
    </location>
</feature>
<dbReference type="InterPro" id="IPR005821">
    <property type="entry name" value="Ion_trans_dom"/>
</dbReference>
<keyword evidence="5 13" id="KW-0812">Transmembrane</keyword>
<dbReference type="EnsemblMetazoa" id="HelroT160602">
    <property type="protein sequence ID" value="HelroP160602"/>
    <property type="gene ID" value="HelroG160602"/>
</dbReference>
<dbReference type="SUPFAM" id="SSF81324">
    <property type="entry name" value="Voltage-gated potassium channels"/>
    <property type="match status" value="1"/>
</dbReference>
<name>T1EQH1_HELRO</name>
<feature type="region of interest" description="Disordered" evidence="12">
    <location>
        <begin position="44"/>
        <end position="81"/>
    </location>
</feature>
<keyword evidence="8 13" id="KW-1133">Transmembrane helix</keyword>
<dbReference type="Gene3D" id="1.20.120.350">
    <property type="entry name" value="Voltage-gated potassium channels. Chain C"/>
    <property type="match status" value="1"/>
</dbReference>
<keyword evidence="4" id="KW-0107">Calcium channel</keyword>
<dbReference type="eggNOG" id="KOG2301">
    <property type="taxonomic scope" value="Eukaryota"/>
</dbReference>
<evidence type="ECO:0000256" key="12">
    <source>
        <dbReference type="SAM" id="MobiDB-lite"/>
    </source>
</evidence>
<dbReference type="HOGENOM" id="CLU_527078_0_0_1"/>
<dbReference type="InParanoid" id="T1EQH1"/>
<dbReference type="EMBL" id="KB096324">
    <property type="protein sequence ID" value="ESO06432.1"/>
    <property type="molecule type" value="Genomic_DNA"/>
</dbReference>
<dbReference type="EMBL" id="AMQM01000632">
    <property type="status" value="NOT_ANNOTATED_CDS"/>
    <property type="molecule type" value="Genomic_DNA"/>
</dbReference>
<dbReference type="AlphaFoldDB" id="T1EQH1"/>
<feature type="transmembrane region" description="Helical" evidence="13">
    <location>
        <begin position="259"/>
        <end position="278"/>
    </location>
</feature>
<keyword evidence="17" id="KW-1185">Reference proteome</keyword>